<dbReference type="InParanoid" id="A0A7X0JQ94"/>
<dbReference type="InterPro" id="IPR001647">
    <property type="entry name" value="HTH_TetR"/>
</dbReference>
<evidence type="ECO:0000313" key="4">
    <source>
        <dbReference type="EMBL" id="MBB6520235.1"/>
    </source>
</evidence>
<dbReference type="EMBL" id="JACHHT010000001">
    <property type="protein sequence ID" value="MBB6520235.1"/>
    <property type="molecule type" value="Genomic_DNA"/>
</dbReference>
<organism evidence="4 5">
    <name type="scientific">Pseudoteredinibacter isoporae</name>
    <dbReference type="NCBI Taxonomy" id="570281"/>
    <lineage>
        <taxon>Bacteria</taxon>
        <taxon>Pseudomonadati</taxon>
        <taxon>Pseudomonadota</taxon>
        <taxon>Gammaproteobacteria</taxon>
        <taxon>Cellvibrionales</taxon>
        <taxon>Cellvibrionaceae</taxon>
        <taxon>Pseudoteredinibacter</taxon>
    </lineage>
</organism>
<dbReference type="InterPro" id="IPR050624">
    <property type="entry name" value="HTH-type_Tx_Regulator"/>
</dbReference>
<dbReference type="InterPro" id="IPR009057">
    <property type="entry name" value="Homeodomain-like_sf"/>
</dbReference>
<gene>
    <name evidence="4" type="ORF">HNR48_000513</name>
</gene>
<evidence type="ECO:0000259" key="3">
    <source>
        <dbReference type="PROSITE" id="PS50977"/>
    </source>
</evidence>
<dbReference type="RefSeq" id="WP_166851828.1">
    <property type="nucleotide sequence ID" value="NZ_JAAONY010000001.1"/>
</dbReference>
<dbReference type="AlphaFoldDB" id="A0A7X0JQ94"/>
<protein>
    <submittedName>
        <fullName evidence="4">AcrR family transcriptional regulator</fullName>
    </submittedName>
</protein>
<dbReference type="Pfam" id="PF00440">
    <property type="entry name" value="TetR_N"/>
    <property type="match status" value="1"/>
</dbReference>
<sequence>MKTLPTQKRALEKRKALIQAARVSFAECGYENTTAKTIAEAAGVATGTFYQNFENKDDLLRVIAQQKRDEIYQAVPGLSTQTVETEEQSRGGYSTEALFRQVLEIVYDYHESEAELHQVMEQRRFIDKDLDEILLRSENVMEEKVLAYVKAHNTSNPEAVAYNLFAMAEGLVHRHVFGKPNSSKEDTLELGAKMLACYFECDQH</sequence>
<name>A0A7X0JQ94_9GAMM</name>
<dbReference type="PRINTS" id="PR00455">
    <property type="entry name" value="HTHTETR"/>
</dbReference>
<dbReference type="SUPFAM" id="SSF46689">
    <property type="entry name" value="Homeodomain-like"/>
    <property type="match status" value="1"/>
</dbReference>
<dbReference type="Proteomes" id="UP000528457">
    <property type="component" value="Unassembled WGS sequence"/>
</dbReference>
<reference evidence="4 5" key="1">
    <citation type="submission" date="2020-08" db="EMBL/GenBank/DDBJ databases">
        <title>Genomic Encyclopedia of Type Strains, Phase IV (KMG-IV): sequencing the most valuable type-strain genomes for metagenomic binning, comparative biology and taxonomic classification.</title>
        <authorList>
            <person name="Goeker M."/>
        </authorList>
    </citation>
    <scope>NUCLEOTIDE SEQUENCE [LARGE SCALE GENOMIC DNA]</scope>
    <source>
        <strain evidence="4 5">DSM 22368</strain>
    </source>
</reference>
<evidence type="ECO:0000256" key="1">
    <source>
        <dbReference type="ARBA" id="ARBA00023125"/>
    </source>
</evidence>
<keyword evidence="5" id="KW-1185">Reference proteome</keyword>
<evidence type="ECO:0000256" key="2">
    <source>
        <dbReference type="PROSITE-ProRule" id="PRU00335"/>
    </source>
</evidence>
<dbReference type="PROSITE" id="PS50977">
    <property type="entry name" value="HTH_TETR_2"/>
    <property type="match status" value="1"/>
</dbReference>
<feature type="DNA-binding region" description="H-T-H motif" evidence="2">
    <location>
        <begin position="34"/>
        <end position="53"/>
    </location>
</feature>
<accession>A0A7X0JQ94</accession>
<dbReference type="GO" id="GO:0003677">
    <property type="term" value="F:DNA binding"/>
    <property type="evidence" value="ECO:0007669"/>
    <property type="project" value="UniProtKB-UniRule"/>
</dbReference>
<dbReference type="PANTHER" id="PTHR43479">
    <property type="entry name" value="ACREF/ENVCD OPERON REPRESSOR-RELATED"/>
    <property type="match status" value="1"/>
</dbReference>
<comment type="caution">
    <text evidence="4">The sequence shown here is derived from an EMBL/GenBank/DDBJ whole genome shotgun (WGS) entry which is preliminary data.</text>
</comment>
<dbReference type="Gene3D" id="1.10.357.10">
    <property type="entry name" value="Tetracycline Repressor, domain 2"/>
    <property type="match status" value="1"/>
</dbReference>
<keyword evidence="1 2" id="KW-0238">DNA-binding</keyword>
<proteinExistence type="predicted"/>
<evidence type="ECO:0000313" key="5">
    <source>
        <dbReference type="Proteomes" id="UP000528457"/>
    </source>
</evidence>
<dbReference type="PANTHER" id="PTHR43479:SF11">
    <property type="entry name" value="ACREF_ENVCD OPERON REPRESSOR-RELATED"/>
    <property type="match status" value="1"/>
</dbReference>
<feature type="domain" description="HTH tetR-type" evidence="3">
    <location>
        <begin position="11"/>
        <end position="71"/>
    </location>
</feature>